<evidence type="ECO:0000256" key="1">
    <source>
        <dbReference type="SAM" id="SignalP"/>
    </source>
</evidence>
<evidence type="ECO:0008006" key="4">
    <source>
        <dbReference type="Google" id="ProtNLM"/>
    </source>
</evidence>
<dbReference type="InterPro" id="IPR021323">
    <property type="entry name" value="DUF2927"/>
</dbReference>
<sequence>MKKILFSFAAMALLTGCMATGSGGVASRAASSPAITLPPMKTFSGQVLERVRTSNADIARDFLDLSFRLESGRELDVFTRFEEPITVKVSGKAPASFQHDLGRLLGRLRNEAGIDIRQVADGPAGITINAVTRSEIQRVLPQAACFVVPNITRLSEYPRAAQSPKTDWVLLQERRQMAIFVPVDSPPQETRDCLHEELAQALGPLNDLYRLPDSVFNDDNIHTVLTSYDMLILRTYYAPELRNGMRRDQVAARLPRILARLNPAGQRSPLHPLPDTPRPWIEATQTALGPGTAPAQRLSAARKALAIAESAGWTDHRRAFSHYALGRLTQSMNAELALAHFRAAQNFYTRSPNTQLHAAHVAAQLAAYAISEGNGEEALLQTSPYLAVAARHENGALLSTLLMLRAEALDLLNRPTEAQAVRLDSLGWARYGIGSDQAVHARLREIAALSPLKRSNGQL</sequence>
<dbReference type="PROSITE" id="PS51257">
    <property type="entry name" value="PROKAR_LIPOPROTEIN"/>
    <property type="match status" value="1"/>
</dbReference>
<evidence type="ECO:0000313" key="3">
    <source>
        <dbReference type="Proteomes" id="UP000316030"/>
    </source>
</evidence>
<feature type="chain" id="PRO_5021998665" description="ATP-dependent transcriptional regulator" evidence="1">
    <location>
        <begin position="20"/>
        <end position="459"/>
    </location>
</feature>
<accession>A0A521E3L9</accession>
<dbReference type="RefSeq" id="WP_235891467.1">
    <property type="nucleotide sequence ID" value="NZ_FXTO01000014.1"/>
</dbReference>
<organism evidence="2 3">
    <name type="scientific">Thalassovita litoralis</name>
    <dbReference type="NCBI Taxonomy" id="1010611"/>
    <lineage>
        <taxon>Bacteria</taxon>
        <taxon>Pseudomonadati</taxon>
        <taxon>Pseudomonadota</taxon>
        <taxon>Alphaproteobacteria</taxon>
        <taxon>Rhodobacterales</taxon>
        <taxon>Roseobacteraceae</taxon>
        <taxon>Thalassovita</taxon>
    </lineage>
</organism>
<feature type="signal peptide" evidence="1">
    <location>
        <begin position="1"/>
        <end position="19"/>
    </location>
</feature>
<dbReference type="Pfam" id="PF11150">
    <property type="entry name" value="DUF2927"/>
    <property type="match status" value="1"/>
</dbReference>
<dbReference type="AlphaFoldDB" id="A0A521E3L9"/>
<protein>
    <recommendedName>
        <fullName evidence="4">ATP-dependent transcriptional regulator</fullName>
    </recommendedName>
</protein>
<dbReference type="Proteomes" id="UP000316030">
    <property type="component" value="Unassembled WGS sequence"/>
</dbReference>
<proteinExistence type="predicted"/>
<keyword evidence="3" id="KW-1185">Reference proteome</keyword>
<name>A0A521E3L9_9RHOB</name>
<keyword evidence="1" id="KW-0732">Signal</keyword>
<gene>
    <name evidence="2" type="ORF">SAMN06265173_11441</name>
</gene>
<dbReference type="EMBL" id="FXTO01000014">
    <property type="protein sequence ID" value="SMO78462.1"/>
    <property type="molecule type" value="Genomic_DNA"/>
</dbReference>
<reference evidence="2 3" key="1">
    <citation type="submission" date="2017-05" db="EMBL/GenBank/DDBJ databases">
        <authorList>
            <person name="Varghese N."/>
            <person name="Submissions S."/>
        </authorList>
    </citation>
    <scope>NUCLEOTIDE SEQUENCE [LARGE SCALE GENOMIC DNA]</scope>
    <source>
        <strain evidence="2 3">DSM 29506</strain>
    </source>
</reference>
<evidence type="ECO:0000313" key="2">
    <source>
        <dbReference type="EMBL" id="SMO78462.1"/>
    </source>
</evidence>